<evidence type="ECO:0000313" key="3">
    <source>
        <dbReference type="Proteomes" id="UP001642409"/>
    </source>
</evidence>
<sequence>MIQSSIFLNLSDTKVQYRFDSQQNGGIISNVKTNVDFYISSSLIIGYSFLENEDNGYLIQQIQVAFINININSVKICSNIIKSVGQRSQLLYLLSEDTIIQCENICSLTQIVVYGLCKSNLQYGTTNTNATMSCISPFVFDGVDCVCQSGYILNLSQCVNLLDKFNSIQDNIKINNLQINQYLISNISNLNNTIQHSLQNLITSFNSNFSQITNQIQLTSQNLQNEIFNVKEKVVNNEQRFQNDLMALNIQLFLKIEELSNRINQLKDATDLKDSSQDTVISSIQTKLDVLNSTIKSNKDATDLKDSSQDTVISSIQTKLDVLNSTIKSNKDATDLKDSSQDTVISSIQTKLDVLNSTIKSNKDATDLKDSSQDTVISSIQTKLDVLNSTIKSNKDATDLKDSSQDTVISQIKAHVDSLNNIVVSNKNAIDQKNANQDTDITNLRNQVNSISSSTVTVNYGRCAGRIKICGNGLCGETGEASNIYGRC</sequence>
<comment type="caution">
    <text evidence="2">The sequence shown here is derived from an EMBL/GenBank/DDBJ whole genome shotgun (WGS) entry which is preliminary data.</text>
</comment>
<dbReference type="EMBL" id="CAXDID020000187">
    <property type="protein sequence ID" value="CAL6051226.1"/>
    <property type="molecule type" value="Genomic_DNA"/>
</dbReference>
<evidence type="ECO:0000313" key="2">
    <source>
        <dbReference type="EMBL" id="CAL6051226.1"/>
    </source>
</evidence>
<evidence type="ECO:0000256" key="1">
    <source>
        <dbReference type="SAM" id="Coils"/>
    </source>
</evidence>
<dbReference type="Proteomes" id="UP001642409">
    <property type="component" value="Unassembled WGS sequence"/>
</dbReference>
<organism evidence="2 3">
    <name type="scientific">Hexamita inflata</name>
    <dbReference type="NCBI Taxonomy" id="28002"/>
    <lineage>
        <taxon>Eukaryota</taxon>
        <taxon>Metamonada</taxon>
        <taxon>Diplomonadida</taxon>
        <taxon>Hexamitidae</taxon>
        <taxon>Hexamitinae</taxon>
        <taxon>Hexamita</taxon>
    </lineage>
</organism>
<name>A0ABP1K164_9EUKA</name>
<feature type="coiled-coil region" evidence="1">
    <location>
        <begin position="220"/>
        <end position="269"/>
    </location>
</feature>
<accession>A0ABP1K164</accession>
<reference evidence="2 3" key="1">
    <citation type="submission" date="2024-07" db="EMBL/GenBank/DDBJ databases">
        <authorList>
            <person name="Akdeniz Z."/>
        </authorList>
    </citation>
    <scope>NUCLEOTIDE SEQUENCE [LARGE SCALE GENOMIC DNA]</scope>
</reference>
<keyword evidence="3" id="KW-1185">Reference proteome</keyword>
<gene>
    <name evidence="2" type="ORF">HINF_LOCUS44268</name>
</gene>
<keyword evidence="1" id="KW-0175">Coiled coil</keyword>
<proteinExistence type="predicted"/>
<protein>
    <submittedName>
        <fullName evidence="2">Uncharacterized protein</fullName>
    </submittedName>
</protein>